<dbReference type="RefSeq" id="XP_055866548.1">
    <property type="nucleotide sequence ID" value="XM_056010573.1"/>
</dbReference>
<proteinExistence type="predicted"/>
<organism evidence="1 2">
    <name type="scientific">Biomphalaria glabrata</name>
    <name type="common">Bloodfluke planorb</name>
    <name type="synonym">Freshwater snail</name>
    <dbReference type="NCBI Taxonomy" id="6526"/>
    <lineage>
        <taxon>Eukaryota</taxon>
        <taxon>Metazoa</taxon>
        <taxon>Spiralia</taxon>
        <taxon>Lophotrochozoa</taxon>
        <taxon>Mollusca</taxon>
        <taxon>Gastropoda</taxon>
        <taxon>Heterobranchia</taxon>
        <taxon>Euthyneura</taxon>
        <taxon>Panpulmonata</taxon>
        <taxon>Hygrophila</taxon>
        <taxon>Lymnaeoidea</taxon>
        <taxon>Planorbidae</taxon>
        <taxon>Biomphalaria</taxon>
    </lineage>
</organism>
<dbReference type="AlphaFoldDB" id="A0A9W2YUT4"/>
<dbReference type="GeneID" id="129922850"/>
<gene>
    <name evidence="2" type="primary">LOC129922850</name>
</gene>
<keyword evidence="1" id="KW-1185">Reference proteome</keyword>
<evidence type="ECO:0000313" key="2">
    <source>
        <dbReference type="RefSeq" id="XP_055866548.1"/>
    </source>
</evidence>
<name>A0A9W2YUT4_BIOGL</name>
<evidence type="ECO:0000313" key="1">
    <source>
        <dbReference type="Proteomes" id="UP001165740"/>
    </source>
</evidence>
<dbReference type="OrthoDB" id="10270534at2759"/>
<accession>A0A9W2YUT4</accession>
<sequence>MDMPKKGEKKSYENVEGQEKAAGIVCNINEMTPEERRQLAYKLMEKQGDKEFLISFCESDLHNFYEDCEKNPRHEKFYPVDQFSITLLPRKYQTMELYHVIKSLGFLTVRVEVRSATPKDCESSLNKPITYGTGRIYDVKKYVGDDKVCPCADCKAGTPVSEWLNIKAMTAKHIVPDNIDASHTFLKLVNGSHKSENYILDGISAQVSSCHDWCRLTCITHDTSLFNKVDEELKAYNMYARRLYEFYRHSRGKEKFVVIISCPHGCSKQISFGYWCQREQTGGIDTAYTYTAPTCVGSSGASVFILGRDGRQGLFNQIHSGCRSRKDKKNNFIDGEKVNFSTCVPE</sequence>
<dbReference type="Proteomes" id="UP001165740">
    <property type="component" value="Chromosome 14"/>
</dbReference>
<protein>
    <submittedName>
        <fullName evidence="2">Uncharacterized protein LOC129922850</fullName>
    </submittedName>
</protein>
<reference evidence="2" key="1">
    <citation type="submission" date="2025-08" db="UniProtKB">
        <authorList>
            <consortium name="RefSeq"/>
        </authorList>
    </citation>
    <scope>IDENTIFICATION</scope>
</reference>